<name>A0A7E6ELJ6_9MOLL</name>
<dbReference type="KEGG" id="osn:118765973"/>
<protein>
    <submittedName>
        <fullName evidence="2">Uncharacterized protein LOC118761790</fullName>
    </submittedName>
    <submittedName>
        <fullName evidence="3">Uncharacterized protein LOC118765973</fullName>
    </submittedName>
</protein>
<reference evidence="2 3" key="1">
    <citation type="submission" date="2025-08" db="UniProtKB">
        <authorList>
            <consortium name="RefSeq"/>
        </authorList>
    </citation>
    <scope>IDENTIFICATION</scope>
</reference>
<proteinExistence type="predicted"/>
<evidence type="ECO:0000313" key="3">
    <source>
        <dbReference type="RefSeq" id="XP_036364804.1"/>
    </source>
</evidence>
<gene>
    <name evidence="2" type="primary">LOC118761790</name>
    <name evidence="3" type="synonym">LOC118765973</name>
</gene>
<accession>A0A7E6ELJ6</accession>
<dbReference type="RefSeq" id="XP_036364804.1">
    <property type="nucleotide sequence ID" value="XM_036508911.1"/>
</dbReference>
<dbReference type="RefSeq" id="XP_036355840.1">
    <property type="nucleotide sequence ID" value="XM_036499947.1"/>
</dbReference>
<evidence type="ECO:0000313" key="1">
    <source>
        <dbReference type="Proteomes" id="UP000515154"/>
    </source>
</evidence>
<organism evidence="1 2">
    <name type="scientific">Octopus sinensis</name>
    <name type="common">East Asian common octopus</name>
    <dbReference type="NCBI Taxonomy" id="2607531"/>
    <lineage>
        <taxon>Eukaryota</taxon>
        <taxon>Metazoa</taxon>
        <taxon>Spiralia</taxon>
        <taxon>Lophotrochozoa</taxon>
        <taxon>Mollusca</taxon>
        <taxon>Cephalopoda</taxon>
        <taxon>Coleoidea</taxon>
        <taxon>Octopodiformes</taxon>
        <taxon>Octopoda</taxon>
        <taxon>Incirrata</taxon>
        <taxon>Octopodidae</taxon>
        <taxon>Octopus</taxon>
    </lineage>
</organism>
<evidence type="ECO:0000313" key="2">
    <source>
        <dbReference type="RefSeq" id="XP_036355840.1"/>
    </source>
</evidence>
<dbReference type="KEGG" id="osn:118761790"/>
<dbReference type="InterPro" id="IPR012677">
    <property type="entry name" value="Nucleotide-bd_a/b_plait_sf"/>
</dbReference>
<dbReference type="Gene3D" id="3.30.70.330">
    <property type="match status" value="1"/>
</dbReference>
<sequence>MKSAKKYIATDLNSIILENVEFYTIDNTDYFELKKSFAEDVGPLQMNFSSHLYRQFMKKMTSQTTTVTDRKEEGETTPSLPLKQAKIHVEIMAEKDFENVQRMCPETPLDGNQLEVERIEEINSVQVKNVSSNVSSEILKSYFGDRERSSGGEISSVQKQTSDTYIVSFKEAYGR</sequence>
<keyword evidence="1" id="KW-1185">Reference proteome</keyword>
<dbReference type="Proteomes" id="UP000515154">
    <property type="component" value="Unplaced"/>
</dbReference>
<dbReference type="AlphaFoldDB" id="A0A7E6ELJ6"/>